<organism evidence="2 3">
    <name type="scientific">Blautia wexlerae</name>
    <dbReference type="NCBI Taxonomy" id="418240"/>
    <lineage>
        <taxon>Bacteria</taxon>
        <taxon>Bacillati</taxon>
        <taxon>Bacillota</taxon>
        <taxon>Clostridia</taxon>
        <taxon>Lachnospirales</taxon>
        <taxon>Lachnospiraceae</taxon>
        <taxon>Blautia</taxon>
    </lineage>
</organism>
<reference evidence="2 3" key="1">
    <citation type="submission" date="2015-09" db="EMBL/GenBank/DDBJ databases">
        <authorList>
            <consortium name="Pathogen Informatics"/>
        </authorList>
    </citation>
    <scope>NUCLEOTIDE SEQUENCE [LARGE SCALE GENOMIC DNA]</scope>
    <source>
        <strain evidence="2 3">2789STDY5834911</strain>
    </source>
</reference>
<dbReference type="Gene3D" id="3.30.700.10">
    <property type="entry name" value="Glycoprotein, Type 4 Pilin"/>
    <property type="match status" value="1"/>
</dbReference>
<dbReference type="PANTHER" id="PTHR30093">
    <property type="entry name" value="GENERAL SECRETION PATHWAY PROTEIN G"/>
    <property type="match status" value="1"/>
</dbReference>
<feature type="transmembrane region" description="Helical" evidence="1">
    <location>
        <begin position="20"/>
        <end position="38"/>
    </location>
</feature>
<dbReference type="NCBIfam" id="TIGR02532">
    <property type="entry name" value="IV_pilin_GFxxxE"/>
    <property type="match status" value="1"/>
</dbReference>
<evidence type="ECO:0000313" key="2">
    <source>
        <dbReference type="EMBL" id="CUP05227.1"/>
    </source>
</evidence>
<dbReference type="EMBL" id="CZAW01000003">
    <property type="protein sequence ID" value="CUP05227.1"/>
    <property type="molecule type" value="Genomic_DNA"/>
</dbReference>
<sequence>MLKLFNRKKKDNKGFTLVELVIVVAILAILVGILAPQYTKYVEKSRKAADVSNLENLVTAFKTAAADGEDKVPAGVYVIEVTKDSSKIGTLDAAAAAGPYKQKTDGTDDIKKLISSYAGDKWSTTTLKSAKWTENADGTGTLQESINAQLEVKNDGSINVSYYPTWIKNLAK</sequence>
<evidence type="ECO:0000256" key="1">
    <source>
        <dbReference type="SAM" id="Phobius"/>
    </source>
</evidence>
<evidence type="ECO:0000313" key="3">
    <source>
        <dbReference type="Proteomes" id="UP000095712"/>
    </source>
</evidence>
<dbReference type="InterPro" id="IPR012902">
    <property type="entry name" value="N_methyl_site"/>
</dbReference>
<dbReference type="AlphaFoldDB" id="A0A174K595"/>
<dbReference type="Proteomes" id="UP000095712">
    <property type="component" value="Unassembled WGS sequence"/>
</dbReference>
<keyword evidence="1" id="KW-1133">Transmembrane helix</keyword>
<protein>
    <submittedName>
        <fullName evidence="2">Putative major pilin subunit</fullName>
    </submittedName>
</protein>
<dbReference type="PROSITE" id="PS00409">
    <property type="entry name" value="PROKAR_NTER_METHYL"/>
    <property type="match status" value="1"/>
</dbReference>
<dbReference type="SUPFAM" id="SSF54523">
    <property type="entry name" value="Pili subunits"/>
    <property type="match status" value="1"/>
</dbReference>
<dbReference type="InterPro" id="IPR045584">
    <property type="entry name" value="Pilin-like"/>
</dbReference>
<name>A0A174K595_9FIRM</name>
<dbReference type="OrthoDB" id="1978954at2"/>
<keyword evidence="1" id="KW-0812">Transmembrane</keyword>
<keyword evidence="1" id="KW-0472">Membrane</keyword>
<gene>
    <name evidence="2" type="ORF">ERS852523_00391</name>
</gene>
<proteinExistence type="predicted"/>
<dbReference type="RefSeq" id="WP_055149304.1">
    <property type="nucleotide sequence ID" value="NZ_CZAW01000003.1"/>
</dbReference>
<dbReference type="Pfam" id="PF07963">
    <property type="entry name" value="N_methyl"/>
    <property type="match status" value="1"/>
</dbReference>
<accession>A0A174K595</accession>